<evidence type="ECO:0000313" key="7">
    <source>
        <dbReference type="Proteomes" id="UP000006906"/>
    </source>
</evidence>
<evidence type="ECO:0000256" key="5">
    <source>
        <dbReference type="ARBA" id="ARBA00023242"/>
    </source>
</evidence>
<evidence type="ECO:0000256" key="4">
    <source>
        <dbReference type="ARBA" id="ARBA00023163"/>
    </source>
</evidence>
<keyword evidence="4" id="KW-0804">Transcription</keyword>
<evidence type="ECO:0000256" key="3">
    <source>
        <dbReference type="ARBA" id="ARBA00022478"/>
    </source>
</evidence>
<gene>
    <name evidence="6" type="ORF">CHLRE_01g070567v5</name>
</gene>
<keyword evidence="7" id="KW-1185">Reference proteome</keyword>
<dbReference type="Gramene" id="PNW89095">
    <property type="protein sequence ID" value="PNW89095"/>
    <property type="gene ID" value="CHLRE_01g070567v5"/>
</dbReference>
<reference evidence="6 7" key="1">
    <citation type="journal article" date="2007" name="Science">
        <title>The Chlamydomonas genome reveals the evolution of key animal and plant functions.</title>
        <authorList>
            <person name="Merchant S.S."/>
            <person name="Prochnik S.E."/>
            <person name="Vallon O."/>
            <person name="Harris E.H."/>
            <person name="Karpowicz S.J."/>
            <person name="Witman G.B."/>
            <person name="Terry A."/>
            <person name="Salamov A."/>
            <person name="Fritz-Laylin L.K."/>
            <person name="Marechal-Drouard L."/>
            <person name="Marshall W.F."/>
            <person name="Qu L.H."/>
            <person name="Nelson D.R."/>
            <person name="Sanderfoot A.A."/>
            <person name="Spalding M.H."/>
            <person name="Kapitonov V.V."/>
            <person name="Ren Q."/>
            <person name="Ferris P."/>
            <person name="Lindquist E."/>
            <person name="Shapiro H."/>
            <person name="Lucas S.M."/>
            <person name="Grimwood J."/>
            <person name="Schmutz J."/>
            <person name="Cardol P."/>
            <person name="Cerutti H."/>
            <person name="Chanfreau G."/>
            <person name="Chen C.L."/>
            <person name="Cognat V."/>
            <person name="Croft M.T."/>
            <person name="Dent R."/>
            <person name="Dutcher S."/>
            <person name="Fernandez E."/>
            <person name="Fukuzawa H."/>
            <person name="Gonzalez-Ballester D."/>
            <person name="Gonzalez-Halphen D."/>
            <person name="Hallmann A."/>
            <person name="Hanikenne M."/>
            <person name="Hippler M."/>
            <person name="Inwood W."/>
            <person name="Jabbari K."/>
            <person name="Kalanon M."/>
            <person name="Kuras R."/>
            <person name="Lefebvre P.A."/>
            <person name="Lemaire S.D."/>
            <person name="Lobanov A.V."/>
            <person name="Lohr M."/>
            <person name="Manuell A."/>
            <person name="Meier I."/>
            <person name="Mets L."/>
            <person name="Mittag M."/>
            <person name="Mittelmeier T."/>
            <person name="Moroney J.V."/>
            <person name="Moseley J."/>
            <person name="Napoli C."/>
            <person name="Nedelcu A.M."/>
            <person name="Niyogi K."/>
            <person name="Novoselov S.V."/>
            <person name="Paulsen I.T."/>
            <person name="Pazour G."/>
            <person name="Purton S."/>
            <person name="Ral J.P."/>
            <person name="Riano-Pachon D.M."/>
            <person name="Riekhof W."/>
            <person name="Rymarquis L."/>
            <person name="Schroda M."/>
            <person name="Stern D."/>
            <person name="Umen J."/>
            <person name="Willows R."/>
            <person name="Wilson N."/>
            <person name="Zimmer S.L."/>
            <person name="Allmer J."/>
            <person name="Balk J."/>
            <person name="Bisova K."/>
            <person name="Chen C.J."/>
            <person name="Elias M."/>
            <person name="Gendler K."/>
            <person name="Hauser C."/>
            <person name="Lamb M.R."/>
            <person name="Ledford H."/>
            <person name="Long J.C."/>
            <person name="Minagawa J."/>
            <person name="Page M.D."/>
            <person name="Pan J."/>
            <person name="Pootakham W."/>
            <person name="Roje S."/>
            <person name="Rose A."/>
            <person name="Stahlberg E."/>
            <person name="Terauchi A.M."/>
            <person name="Yang P."/>
            <person name="Ball S."/>
            <person name="Bowler C."/>
            <person name="Dieckmann C.L."/>
            <person name="Gladyshev V.N."/>
            <person name="Green P."/>
            <person name="Jorgensen R."/>
            <person name="Mayfield S."/>
            <person name="Mueller-Roeber B."/>
            <person name="Rajamani S."/>
            <person name="Sayre R.T."/>
            <person name="Brokstein P."/>
            <person name="Dubchak I."/>
            <person name="Goodstein D."/>
            <person name="Hornick L."/>
            <person name="Huang Y.W."/>
            <person name="Jhaveri J."/>
            <person name="Luo Y."/>
            <person name="Martinez D."/>
            <person name="Ngau W.C."/>
            <person name="Otillar B."/>
            <person name="Poliakov A."/>
            <person name="Porter A."/>
            <person name="Szajkowski L."/>
            <person name="Werner G."/>
            <person name="Zhou K."/>
            <person name="Grigoriev I.V."/>
            <person name="Rokhsar D.S."/>
            <person name="Grossman A.R."/>
        </authorList>
    </citation>
    <scope>NUCLEOTIDE SEQUENCE [LARGE SCALE GENOMIC DNA]</scope>
    <source>
        <strain evidence="7">CC-503</strain>
    </source>
</reference>
<dbReference type="OrthoDB" id="532500at2759"/>
<proteinExistence type="inferred from homology"/>
<dbReference type="KEGG" id="cre:CHLRE_01g070567v5"/>
<dbReference type="RefSeq" id="XP_001700246.2">
    <property type="nucleotide sequence ID" value="XM_001700194.2"/>
</dbReference>
<dbReference type="EMBL" id="CM008962">
    <property type="protein sequence ID" value="PNW89095.1"/>
    <property type="molecule type" value="Genomic_DNA"/>
</dbReference>
<keyword evidence="3" id="KW-0240">DNA-directed RNA polymerase</keyword>
<evidence type="ECO:0008006" key="8">
    <source>
        <dbReference type="Google" id="ProtNLM"/>
    </source>
</evidence>
<dbReference type="Pfam" id="PF06870">
    <property type="entry name" value="RNA_pol_I_A49"/>
    <property type="match status" value="1"/>
</dbReference>
<protein>
    <recommendedName>
        <fullName evidence="8">DNA-directed RNA polymerase I subunit rpa49</fullName>
    </recommendedName>
</protein>
<dbReference type="Proteomes" id="UP000006906">
    <property type="component" value="Chromosome 1"/>
</dbReference>
<dbReference type="InParanoid" id="A0A2K3E8L0"/>
<dbReference type="AlphaFoldDB" id="A0A2K3E8L0"/>
<comment type="similarity">
    <text evidence="2">Belongs to the eukaryotic RPA49/POLR1E RNA polymerase subunit family.</text>
</comment>
<dbReference type="GO" id="GO:0003677">
    <property type="term" value="F:DNA binding"/>
    <property type="evidence" value="ECO:0007669"/>
    <property type="project" value="InterPro"/>
</dbReference>
<comment type="subcellular location">
    <subcellularLocation>
        <location evidence="1">Nucleus</location>
        <location evidence="1">Nucleolus</location>
    </subcellularLocation>
</comment>
<dbReference type="GO" id="GO:0006362">
    <property type="term" value="P:transcription elongation by RNA polymerase I"/>
    <property type="evidence" value="ECO:0000318"/>
    <property type="project" value="GO_Central"/>
</dbReference>
<sequence>MSSKRQRIAVELNGEAADVVAPSVCYLPSMQANGTVDNAGAPTLPSAAKRLKFSVHSRRGAHGGTQLVQANLGDIEFVGRSDGDENAGMQPCCYAVGVFSPAEGKLRLTAVASERLFRLDSRLQGLVYAPTGAGGDEDASAYGARKLAAKRLVDEFGSTRRRRQMTAREAGVVAADRISGGDAVKEMLGGVAARGQGQGLTKEEVQRKAFERRTVPPHNPSGTTPVDAYPLELLLGPHGTGAVVGTEAEAARVRGGAMARELNTGQIYKLAEDAAELAKAREKNWLHPYVLSRLGALQALKSGADDPLRAARAKQRAKYLALLAALLRLESKHHLGVKAEGMEGLAKELRLKQPLAELLLGRFYNRTEDPARGPRYERPDALKALLLSYILAVAVVADEGVLDKEQFEELRAALKMDATKMAAALGQLGCQTKAGKVKVEREGRVVEVPSYSAMLLKQPDPRAPDAKTLAQCFPELRLDRPKAGGKK</sequence>
<dbReference type="InterPro" id="IPR009668">
    <property type="entry name" value="RNA_pol-assoc_fac_A49-like"/>
</dbReference>
<dbReference type="GO" id="GO:0001188">
    <property type="term" value="P:RNA polymerase I preinitiation complex assembly"/>
    <property type="evidence" value="ECO:0000318"/>
    <property type="project" value="GO_Central"/>
</dbReference>
<evidence type="ECO:0000256" key="1">
    <source>
        <dbReference type="ARBA" id="ARBA00004604"/>
    </source>
</evidence>
<evidence type="ECO:0000256" key="2">
    <source>
        <dbReference type="ARBA" id="ARBA00009430"/>
    </source>
</evidence>
<evidence type="ECO:0000313" key="6">
    <source>
        <dbReference type="EMBL" id="PNW89095.1"/>
    </source>
</evidence>
<dbReference type="GO" id="GO:0005736">
    <property type="term" value="C:RNA polymerase I complex"/>
    <property type="evidence" value="ECO:0000318"/>
    <property type="project" value="GO_Central"/>
</dbReference>
<dbReference type="PaxDb" id="3055-EDO98361"/>
<dbReference type="STRING" id="3055.A0A2K3E8L0"/>
<accession>A0A2K3E8L0</accession>
<name>A0A2K3E8L0_CHLRE</name>
<keyword evidence="5" id="KW-0539">Nucleus</keyword>
<dbReference type="GeneID" id="5725760"/>
<dbReference type="PANTHER" id="PTHR14440">
    <property type="entry name" value="DNA-DIRECTED RNA POLYMERASE I SUBUNIT RPA49"/>
    <property type="match status" value="1"/>
</dbReference>
<organism evidence="6 7">
    <name type="scientific">Chlamydomonas reinhardtii</name>
    <name type="common">Chlamydomonas smithii</name>
    <dbReference type="NCBI Taxonomy" id="3055"/>
    <lineage>
        <taxon>Eukaryota</taxon>
        <taxon>Viridiplantae</taxon>
        <taxon>Chlorophyta</taxon>
        <taxon>core chlorophytes</taxon>
        <taxon>Chlorophyceae</taxon>
        <taxon>CS clade</taxon>
        <taxon>Chlamydomonadales</taxon>
        <taxon>Chlamydomonadaceae</taxon>
        <taxon>Chlamydomonas</taxon>
    </lineage>
</organism>
<dbReference type="ExpressionAtlas" id="A0A2K3E8L0">
    <property type="expression patterns" value="baseline"/>
</dbReference>
<dbReference type="OMA" id="CKLERMK"/>